<dbReference type="RefSeq" id="WP_368007903.1">
    <property type="nucleotide sequence ID" value="NZ_JAMXFF010000031.1"/>
</dbReference>
<comment type="caution">
    <text evidence="1">The sequence shown here is derived from an EMBL/GenBank/DDBJ whole genome shotgun (WGS) entry which is preliminary data.</text>
</comment>
<protein>
    <submittedName>
        <fullName evidence="1">Uncharacterized protein</fullName>
    </submittedName>
</protein>
<sequence>MKYFTQFKHSWKLLAGIAVLVAIAFAFFFPVGHPSVNASWQQATTLLDRQFISTVIHANYQPGEGELALDENSLWVRVIPGRDRRHPLYIFDFRTQGLCGEVGCLYAIYTPRQQRVFSGLLDAPLSEESAFEGVRRYSQEGFPCLRINQPQSQRVQVSNLYCYQGAQLVRINHSLMARNPSE</sequence>
<organism evidence="1 2">
    <name type="scientific">Laspinema palackyanum D2a</name>
    <dbReference type="NCBI Taxonomy" id="2953684"/>
    <lineage>
        <taxon>Bacteria</taxon>
        <taxon>Bacillati</taxon>
        <taxon>Cyanobacteriota</taxon>
        <taxon>Cyanophyceae</taxon>
        <taxon>Oscillatoriophycideae</taxon>
        <taxon>Oscillatoriales</taxon>
        <taxon>Laspinemataceae</taxon>
        <taxon>Laspinema</taxon>
        <taxon>Laspinema palackyanum</taxon>
    </lineage>
</organism>
<keyword evidence="2" id="KW-1185">Reference proteome</keyword>
<dbReference type="Proteomes" id="UP001525890">
    <property type="component" value="Unassembled WGS sequence"/>
</dbReference>
<gene>
    <name evidence="1" type="ORF">NG799_18920</name>
</gene>
<accession>A0ABT2MUF9</accession>
<reference evidence="1 2" key="1">
    <citation type="journal article" date="2022" name="Front. Microbiol.">
        <title>High genomic differentiation and limited gene flow indicate recent cryptic speciation within the genus Laspinema (cyanobacteria).</title>
        <authorList>
            <person name="Stanojkovic A."/>
            <person name="Skoupy S."/>
            <person name="Skaloud P."/>
            <person name="Dvorak P."/>
        </authorList>
    </citation>
    <scope>NUCLEOTIDE SEQUENCE [LARGE SCALE GENOMIC DNA]</scope>
    <source>
        <strain evidence="1 2">D2a</strain>
    </source>
</reference>
<dbReference type="EMBL" id="JAMXFF010000031">
    <property type="protein sequence ID" value="MCT7968384.1"/>
    <property type="molecule type" value="Genomic_DNA"/>
</dbReference>
<proteinExistence type="predicted"/>
<evidence type="ECO:0000313" key="2">
    <source>
        <dbReference type="Proteomes" id="UP001525890"/>
    </source>
</evidence>
<name>A0ABT2MUF9_9CYAN</name>
<evidence type="ECO:0000313" key="1">
    <source>
        <dbReference type="EMBL" id="MCT7968384.1"/>
    </source>
</evidence>